<protein>
    <submittedName>
        <fullName evidence="2">Uncharacterized protein</fullName>
    </submittedName>
</protein>
<dbReference type="EMBL" id="JAOYFB010000037">
    <property type="protein sequence ID" value="KAK4024048.1"/>
    <property type="molecule type" value="Genomic_DNA"/>
</dbReference>
<reference evidence="2 3" key="1">
    <citation type="journal article" date="2023" name="Nucleic Acids Res.">
        <title>The hologenome of Daphnia magna reveals possible DNA methylation and microbiome-mediated evolution of the host genome.</title>
        <authorList>
            <person name="Chaturvedi A."/>
            <person name="Li X."/>
            <person name="Dhandapani V."/>
            <person name="Marshall H."/>
            <person name="Kissane S."/>
            <person name="Cuenca-Cambronero M."/>
            <person name="Asole G."/>
            <person name="Calvet F."/>
            <person name="Ruiz-Romero M."/>
            <person name="Marangio P."/>
            <person name="Guigo R."/>
            <person name="Rago D."/>
            <person name="Mirbahai L."/>
            <person name="Eastwood N."/>
            <person name="Colbourne J.K."/>
            <person name="Zhou J."/>
            <person name="Mallon E."/>
            <person name="Orsini L."/>
        </authorList>
    </citation>
    <scope>NUCLEOTIDE SEQUENCE [LARGE SCALE GENOMIC DNA]</scope>
    <source>
        <strain evidence="2">LRV0_1</strain>
    </source>
</reference>
<keyword evidence="3" id="KW-1185">Reference proteome</keyword>
<gene>
    <name evidence="2" type="ORF">OUZ56_009438</name>
</gene>
<organism evidence="2 3">
    <name type="scientific">Daphnia magna</name>
    <dbReference type="NCBI Taxonomy" id="35525"/>
    <lineage>
        <taxon>Eukaryota</taxon>
        <taxon>Metazoa</taxon>
        <taxon>Ecdysozoa</taxon>
        <taxon>Arthropoda</taxon>
        <taxon>Crustacea</taxon>
        <taxon>Branchiopoda</taxon>
        <taxon>Diplostraca</taxon>
        <taxon>Cladocera</taxon>
        <taxon>Anomopoda</taxon>
        <taxon>Daphniidae</taxon>
        <taxon>Daphnia</taxon>
    </lineage>
</organism>
<sequence>MKNKQMKAVARLLHTRHSPTGHTPQAEGVEGLQGEERERANQRAGIVPMGCTGDGLEPSRPSRGDQAEGNIAYYNSQSFRSITSSRSIDLDFNQNFF</sequence>
<evidence type="ECO:0000256" key="1">
    <source>
        <dbReference type="SAM" id="MobiDB-lite"/>
    </source>
</evidence>
<evidence type="ECO:0000313" key="3">
    <source>
        <dbReference type="Proteomes" id="UP001234178"/>
    </source>
</evidence>
<feature type="region of interest" description="Disordered" evidence="1">
    <location>
        <begin position="1"/>
        <end position="69"/>
    </location>
</feature>
<proteinExistence type="predicted"/>
<name>A0ABR0AFZ8_9CRUS</name>
<dbReference type="Proteomes" id="UP001234178">
    <property type="component" value="Unassembled WGS sequence"/>
</dbReference>
<accession>A0ABR0AFZ8</accession>
<evidence type="ECO:0000313" key="2">
    <source>
        <dbReference type="EMBL" id="KAK4024048.1"/>
    </source>
</evidence>
<comment type="caution">
    <text evidence="2">The sequence shown here is derived from an EMBL/GenBank/DDBJ whole genome shotgun (WGS) entry which is preliminary data.</text>
</comment>